<dbReference type="OrthoDB" id="2275019at2759"/>
<proteinExistence type="predicted"/>
<sequence length="917" mass="104808">MNTLNPIEYIVGIGTTASGVSIAHVNDPSNIITVSSWDDSKRISQKFHSSILYLKDENDSPLCGIKPVFVGGTGVYIDKISQYLVDIDASNEKLGQLMDGLTVKKVMRDYLKYFVQLALKRLQVHDKLVKNENFQEFVSEEFIDEDIKTVCYCLVCPTDRQEFMKDCFIEAGIIEESEAEHRLSFVIKAVAIAHYQLSLDRDTTGIQKDQDYFVVDLGDISIGIAKIHAASTESLSTITKVSDDITEISINLDIKFKDYLIKNMTELNLNHSLIDQFVQTFSENAKYGFHTDIETETAISQEDIDGNRIKFTYEDLNRIVLEPFIESLAEFVSAIDETYRQCKMFFSGSYGVNGNFIKNLITRNKGKFTYHHSIVKDSIERVSSGAVSSRLNTYKSQTPFSSLYNKHPFQFSDRRLSLRETVLCNYGDRNNENDAYDFIVGIDFGTTFSGCSYVQLRDKNGKSVIKKRIKTKKVDWPGGNTKHFGKIPTLLMYDKRMKPIYWGEEARIQAKRHRDRNLLEHFKLFLCPESLEEPKGQGGFVSDENPENEVCAVRVIADYLQLFQKHVFEYIVAKEMNDNVYHYNEARLKRKYKIRYVITVPAMWNSLARNTMAQAAIKATIIKKNDVNQLLLISEPEAAALFYMKRMIKYFEKKDEEPNDAHFIVCDAGGGTVELATFNLQLNKKDGDTPTTNPMICQIGDGIGDICGSTCLDLRFKNYLLEFYKSFGVDINKENVPLDDIMKDFVENYKLRFMPNLRGGSYYGINLPAKGIRNFTGNSTYRMTNGNRTLKMKNQDMKEKIFDPVIDRIFYLIDHQLNQAKKVDRRIDAILMIGGFSRSIYLQQRIKDRYKGVCHVNTPIESAGAISDGAVYYALNPRRIFKQTATQSLGLEVQAPFEKTLSDSSTCNNYIQTFTTD</sequence>
<name>A0A8H7V375_9FUNG</name>
<dbReference type="Proteomes" id="UP000603453">
    <property type="component" value="Unassembled WGS sequence"/>
</dbReference>
<gene>
    <name evidence="3" type="ORF">INT47_012745</name>
</gene>
<evidence type="ECO:0000313" key="4">
    <source>
        <dbReference type="Proteomes" id="UP000603453"/>
    </source>
</evidence>
<dbReference type="Pfam" id="PF00012">
    <property type="entry name" value="HSP70"/>
    <property type="match status" value="1"/>
</dbReference>
<dbReference type="SUPFAM" id="SSF53067">
    <property type="entry name" value="Actin-like ATPase domain"/>
    <property type="match status" value="2"/>
</dbReference>
<keyword evidence="2" id="KW-0067">ATP-binding</keyword>
<protein>
    <submittedName>
        <fullName evidence="3">Uncharacterized protein</fullName>
    </submittedName>
</protein>
<dbReference type="PANTHER" id="PTHR14187">
    <property type="entry name" value="ALPHA KINASE/ELONGATION FACTOR 2 KINASE"/>
    <property type="match status" value="1"/>
</dbReference>
<organism evidence="3 4">
    <name type="scientific">Mucor saturninus</name>
    <dbReference type="NCBI Taxonomy" id="64648"/>
    <lineage>
        <taxon>Eukaryota</taxon>
        <taxon>Fungi</taxon>
        <taxon>Fungi incertae sedis</taxon>
        <taxon>Mucoromycota</taxon>
        <taxon>Mucoromycotina</taxon>
        <taxon>Mucoromycetes</taxon>
        <taxon>Mucorales</taxon>
        <taxon>Mucorineae</taxon>
        <taxon>Mucoraceae</taxon>
        <taxon>Mucor</taxon>
    </lineage>
</organism>
<dbReference type="InterPro" id="IPR043129">
    <property type="entry name" value="ATPase_NBD"/>
</dbReference>
<dbReference type="AlphaFoldDB" id="A0A8H7V375"/>
<accession>A0A8H7V375</accession>
<dbReference type="EMBL" id="JAEPRD010000049">
    <property type="protein sequence ID" value="KAG2203812.1"/>
    <property type="molecule type" value="Genomic_DNA"/>
</dbReference>
<evidence type="ECO:0000256" key="2">
    <source>
        <dbReference type="ARBA" id="ARBA00022840"/>
    </source>
</evidence>
<evidence type="ECO:0000313" key="3">
    <source>
        <dbReference type="EMBL" id="KAG2203812.1"/>
    </source>
</evidence>
<dbReference type="PANTHER" id="PTHR14187:SF5">
    <property type="entry name" value="HEAT SHOCK 70 KDA PROTEIN 12A"/>
    <property type="match status" value="1"/>
</dbReference>
<dbReference type="GO" id="GO:0005524">
    <property type="term" value="F:ATP binding"/>
    <property type="evidence" value="ECO:0007669"/>
    <property type="project" value="UniProtKB-KW"/>
</dbReference>
<keyword evidence="1" id="KW-0547">Nucleotide-binding</keyword>
<dbReference type="InterPro" id="IPR013126">
    <property type="entry name" value="Hsp_70_fam"/>
</dbReference>
<reference evidence="3" key="1">
    <citation type="submission" date="2020-12" db="EMBL/GenBank/DDBJ databases">
        <title>Metabolic potential, ecology and presence of endohyphal bacteria is reflected in genomic diversity of Mucoromycotina.</title>
        <authorList>
            <person name="Muszewska A."/>
            <person name="Okrasinska A."/>
            <person name="Steczkiewicz K."/>
            <person name="Drgas O."/>
            <person name="Orlowska M."/>
            <person name="Perlinska-Lenart U."/>
            <person name="Aleksandrzak-Piekarczyk T."/>
            <person name="Szatraj K."/>
            <person name="Zielenkiewicz U."/>
            <person name="Pilsyk S."/>
            <person name="Malc E."/>
            <person name="Mieczkowski P."/>
            <person name="Kruszewska J.S."/>
            <person name="Biernat P."/>
            <person name="Pawlowska J."/>
        </authorList>
    </citation>
    <scope>NUCLEOTIDE SEQUENCE</scope>
    <source>
        <strain evidence="3">WA0000017839</strain>
    </source>
</reference>
<dbReference type="GO" id="GO:0140662">
    <property type="term" value="F:ATP-dependent protein folding chaperone"/>
    <property type="evidence" value="ECO:0007669"/>
    <property type="project" value="InterPro"/>
</dbReference>
<dbReference type="Gene3D" id="3.30.420.40">
    <property type="match status" value="1"/>
</dbReference>
<keyword evidence="4" id="KW-1185">Reference proteome</keyword>
<comment type="caution">
    <text evidence="3">The sequence shown here is derived from an EMBL/GenBank/DDBJ whole genome shotgun (WGS) entry which is preliminary data.</text>
</comment>
<evidence type="ECO:0000256" key="1">
    <source>
        <dbReference type="ARBA" id="ARBA00022741"/>
    </source>
</evidence>